<dbReference type="InterPro" id="IPR024047">
    <property type="entry name" value="MM3350-like_sf"/>
</dbReference>
<evidence type="ECO:0000256" key="1">
    <source>
        <dbReference type="SAM" id="MobiDB-lite"/>
    </source>
</evidence>
<dbReference type="Proteomes" id="UP000271678">
    <property type="component" value="Unassembled WGS sequence"/>
</dbReference>
<dbReference type="InterPro" id="IPR012912">
    <property type="entry name" value="Plasmid_pRiA4b_Orf3-like"/>
</dbReference>
<comment type="caution">
    <text evidence="3">The sequence shown here is derived from an EMBL/GenBank/DDBJ whole genome shotgun (WGS) entry which is preliminary data.</text>
</comment>
<dbReference type="SUPFAM" id="SSF159941">
    <property type="entry name" value="MM3350-like"/>
    <property type="match status" value="1"/>
</dbReference>
<feature type="region of interest" description="Disordered" evidence="1">
    <location>
        <begin position="1"/>
        <end position="20"/>
    </location>
</feature>
<keyword evidence="4" id="KW-1185">Reference proteome</keyword>
<protein>
    <submittedName>
        <fullName evidence="3">Plasmid pRiA4b ORF-3 family protein</fullName>
    </submittedName>
</protein>
<evidence type="ECO:0000259" key="2">
    <source>
        <dbReference type="Pfam" id="PF07929"/>
    </source>
</evidence>
<organism evidence="3 4">
    <name type="scientific">Flexivirga caeni</name>
    <dbReference type="NCBI Taxonomy" id="2294115"/>
    <lineage>
        <taxon>Bacteria</taxon>
        <taxon>Bacillati</taxon>
        <taxon>Actinomycetota</taxon>
        <taxon>Actinomycetes</taxon>
        <taxon>Micrococcales</taxon>
        <taxon>Dermacoccaceae</taxon>
        <taxon>Flexivirga</taxon>
    </lineage>
</organism>
<feature type="domain" description="Plasmid pRiA4b Orf3-like" evidence="2">
    <location>
        <begin position="64"/>
        <end position="241"/>
    </location>
</feature>
<dbReference type="RefSeq" id="WP_123270289.1">
    <property type="nucleotide sequence ID" value="NZ_RJJQ01000003.1"/>
</dbReference>
<dbReference type="OrthoDB" id="9816539at2"/>
<accession>A0A3M9MFC8</accession>
<dbReference type="Pfam" id="PF07929">
    <property type="entry name" value="PRiA4_ORF3"/>
    <property type="match status" value="1"/>
</dbReference>
<evidence type="ECO:0000313" key="4">
    <source>
        <dbReference type="Proteomes" id="UP000271678"/>
    </source>
</evidence>
<dbReference type="AlphaFoldDB" id="A0A3M9MFC8"/>
<reference evidence="3 4" key="1">
    <citation type="submission" date="2018-11" db="EMBL/GenBank/DDBJ databases">
        <title>Draft genome of Simplicispira Flexivirga sp. BO-16.</title>
        <authorList>
            <person name="Im W.T."/>
        </authorList>
    </citation>
    <scope>NUCLEOTIDE SEQUENCE [LARGE SCALE GENOMIC DNA]</scope>
    <source>
        <strain evidence="3 4">BO-16</strain>
    </source>
</reference>
<evidence type="ECO:0000313" key="3">
    <source>
        <dbReference type="EMBL" id="RNI24246.1"/>
    </source>
</evidence>
<gene>
    <name evidence="3" type="ORF">EFY87_04560</name>
</gene>
<name>A0A3M9MFC8_9MICO</name>
<dbReference type="EMBL" id="RJJQ01000003">
    <property type="protein sequence ID" value="RNI24246.1"/>
    <property type="molecule type" value="Genomic_DNA"/>
</dbReference>
<sequence length="526" mass="57220">MPKKKNTTDPQLQALPDQVARSGDPSALISALARQVQGGLTDFDFGANPEIELPDPPLHPLLITVRVDIDGARPPIWRRLELRGDLRLDVVHQHLQAAFGWLDSHLHRFDGPDTGEGQPPYFITDFDAADGETGTHERGARFDQVLRAEGEKLCYTYDFGDNWEHILCVEAVRPATDDDPPAQCTGGRNACPPEDVGGIWQWNELAAALRADPDPAHLSGDLRDYAGWLPADCDPGKFSLDDANLAISRVGASPDEVLQRFEEADLGPSLPEPGPELTALLNRCRPELVRDLAGITTRAMTLAEDPTEEDWQLTLRPWQAVLDAIGDDGVQLSAAGWMPPSAVQQIWQTSGVAWEGGKGNRENVTPEVAQLREECARAGLIRKYKGRLQLTKLGRLASTDRTALTEAVTRSLVGAAEDVEQDIRVATLLFIAARWQVGPNSRWAADAAARGVAMNPIEHQLAFTDDVAHLLTEIGWTLTDGSPLHRDDLGPASGEILGLLGAGRGERYGVPDSPAARRLARLALFA</sequence>
<dbReference type="PANTHER" id="PTHR41878">
    <property type="entry name" value="LEXA REPRESSOR-RELATED"/>
    <property type="match status" value="1"/>
</dbReference>
<dbReference type="PANTHER" id="PTHR41878:SF1">
    <property type="entry name" value="TNPR PROTEIN"/>
    <property type="match status" value="1"/>
</dbReference>
<dbReference type="Gene3D" id="3.10.290.30">
    <property type="entry name" value="MM3350-like"/>
    <property type="match status" value="1"/>
</dbReference>
<proteinExistence type="predicted"/>